<keyword evidence="3" id="KW-1185">Reference proteome</keyword>
<dbReference type="RefSeq" id="WP_369332638.1">
    <property type="nucleotide sequence ID" value="NZ_JAULBC010000015.1"/>
</dbReference>
<keyword evidence="1" id="KW-0812">Transmembrane</keyword>
<dbReference type="EMBL" id="JAULBC010000015">
    <property type="protein sequence ID" value="MEX6691222.1"/>
    <property type="molecule type" value="Genomic_DNA"/>
</dbReference>
<comment type="caution">
    <text evidence="2">The sequence shown here is derived from an EMBL/GenBank/DDBJ whole genome shotgun (WGS) entry which is preliminary data.</text>
</comment>
<accession>A0ABV3ZN26</accession>
<dbReference type="Proteomes" id="UP001560573">
    <property type="component" value="Unassembled WGS sequence"/>
</dbReference>
<evidence type="ECO:0000256" key="1">
    <source>
        <dbReference type="SAM" id="Phobius"/>
    </source>
</evidence>
<name>A0ABV3ZN26_9BACT</name>
<feature type="transmembrane region" description="Helical" evidence="1">
    <location>
        <begin position="6"/>
        <end position="29"/>
    </location>
</feature>
<protein>
    <submittedName>
        <fullName evidence="2">Uncharacterized protein</fullName>
    </submittedName>
</protein>
<gene>
    <name evidence="2" type="ORF">QTN47_27175</name>
</gene>
<sequence>MPLIISIPVAIVVIIATLYGIVWVLHYGYEFKEDPFEKAKDEEYFKRVLDQPDSAKKPVKGLTELTEHLYYN</sequence>
<evidence type="ECO:0000313" key="3">
    <source>
        <dbReference type="Proteomes" id="UP001560573"/>
    </source>
</evidence>
<evidence type="ECO:0000313" key="2">
    <source>
        <dbReference type="EMBL" id="MEX6691222.1"/>
    </source>
</evidence>
<keyword evidence="1" id="KW-0472">Membrane</keyword>
<keyword evidence="1" id="KW-1133">Transmembrane helix</keyword>
<proteinExistence type="predicted"/>
<organism evidence="2 3">
    <name type="scientific">Danxiaibacter flavus</name>
    <dbReference type="NCBI Taxonomy" id="3049108"/>
    <lineage>
        <taxon>Bacteria</taxon>
        <taxon>Pseudomonadati</taxon>
        <taxon>Bacteroidota</taxon>
        <taxon>Chitinophagia</taxon>
        <taxon>Chitinophagales</taxon>
        <taxon>Chitinophagaceae</taxon>
        <taxon>Danxiaibacter</taxon>
    </lineage>
</organism>
<reference evidence="2 3" key="1">
    <citation type="submission" date="2023-07" db="EMBL/GenBank/DDBJ databases">
        <authorList>
            <person name="Lian W.-H."/>
        </authorList>
    </citation>
    <scope>NUCLEOTIDE SEQUENCE [LARGE SCALE GENOMIC DNA]</scope>
    <source>
        <strain evidence="2 3">SYSU DXS3180</strain>
    </source>
</reference>